<feature type="compositionally biased region" description="Basic residues" evidence="1">
    <location>
        <begin position="177"/>
        <end position="187"/>
    </location>
</feature>
<feature type="compositionally biased region" description="Basic residues" evidence="1">
    <location>
        <begin position="245"/>
        <end position="269"/>
    </location>
</feature>
<comment type="caution">
    <text evidence="2">The sequence shown here is derived from an EMBL/GenBank/DDBJ whole genome shotgun (WGS) entry which is preliminary data.</text>
</comment>
<feature type="compositionally biased region" description="Pro residues" evidence="1">
    <location>
        <begin position="318"/>
        <end position="327"/>
    </location>
</feature>
<evidence type="ECO:0000313" key="2">
    <source>
        <dbReference type="EMBL" id="KAF9469538.1"/>
    </source>
</evidence>
<sequence>MASSLSSVVSNLLRASMGSSVPSTVTDDDLDRHVADLILKDAKKKAERYRDHGIRAFLPTGGSDSNAPRTNKRFLTSIIRSTDDHNKTILRAQALAAQEVKREREEQERRERRARAEEAAEAERLRRSGKSSKRRRTREDEESWDRWDGRTSDRKKKMRAWETSWDGEDEGEDRDGRRRKSRSRSRERRKDKDETSSRSKPRDKSHTSSRRRRDRSRSRSPRRTHGRRDVSRSRLRSLSQDSDRKHSRHSSRKHAKKERSRSRHRSRLSQRKDAPETYVHRLPSPTVSRTSDSISHHRKRSRSPKYALDDLVSDESPSPRPPSPKRSPSPSTSHTNIDREPEVQREPKPKFDVEDTPVRHRKRSRTPTRGRSPSPSPKNKRRKTRSSSHSSEGRMSISPEPKSRRPKTGSSSSQTVKTGSVSPLPSRTPTPGPEPAAQLPSKMDKYFEETYDPRLDVAPLTAPHVPATGLINNAEFEGWDAMLELIRIRREDKEEKKRMERLGLTKEKVKDKKKWAPDAVGDRWNAEGVSIMEIEYKKRGSVREWDLGKEGF</sequence>
<evidence type="ECO:0000313" key="3">
    <source>
        <dbReference type="Proteomes" id="UP000807353"/>
    </source>
</evidence>
<name>A0A9P6CRF0_9AGAR</name>
<evidence type="ECO:0000256" key="1">
    <source>
        <dbReference type="SAM" id="MobiDB-lite"/>
    </source>
</evidence>
<feature type="compositionally biased region" description="Basic and acidic residues" evidence="1">
    <location>
        <begin position="188"/>
        <end position="206"/>
    </location>
</feature>
<dbReference type="OrthoDB" id="2431475at2759"/>
<gene>
    <name evidence="2" type="ORF">BDZ94DRAFT_1293252</name>
</gene>
<feature type="compositionally biased region" description="Basic residues" evidence="1">
    <location>
        <begin position="207"/>
        <end position="226"/>
    </location>
</feature>
<proteinExistence type="predicted"/>
<feature type="compositionally biased region" description="Basic and acidic residues" evidence="1">
    <location>
        <begin position="336"/>
        <end position="358"/>
    </location>
</feature>
<dbReference type="PANTHER" id="PTHR40132:SF1">
    <property type="entry name" value="PRE-MRNA-SPLICING FACTOR 38B"/>
    <property type="match status" value="1"/>
</dbReference>
<feature type="compositionally biased region" description="Polar residues" evidence="1">
    <location>
        <begin position="408"/>
        <end position="425"/>
    </location>
</feature>
<protein>
    <submittedName>
        <fullName evidence="2">Uncharacterized protein</fullName>
    </submittedName>
</protein>
<feature type="compositionally biased region" description="Basic residues" evidence="1">
    <location>
        <begin position="359"/>
        <end position="368"/>
    </location>
</feature>
<feature type="region of interest" description="Disordered" evidence="1">
    <location>
        <begin position="96"/>
        <end position="448"/>
    </location>
</feature>
<dbReference type="Proteomes" id="UP000807353">
    <property type="component" value="Unassembled WGS sequence"/>
</dbReference>
<organism evidence="2 3">
    <name type="scientific">Collybia nuda</name>
    <dbReference type="NCBI Taxonomy" id="64659"/>
    <lineage>
        <taxon>Eukaryota</taxon>
        <taxon>Fungi</taxon>
        <taxon>Dikarya</taxon>
        <taxon>Basidiomycota</taxon>
        <taxon>Agaricomycotina</taxon>
        <taxon>Agaricomycetes</taxon>
        <taxon>Agaricomycetidae</taxon>
        <taxon>Agaricales</taxon>
        <taxon>Tricholomatineae</taxon>
        <taxon>Clitocybaceae</taxon>
        <taxon>Collybia</taxon>
    </lineage>
</organism>
<dbReference type="AlphaFoldDB" id="A0A9P6CRF0"/>
<feature type="compositionally biased region" description="Low complexity" evidence="1">
    <location>
        <begin position="387"/>
        <end position="398"/>
    </location>
</feature>
<keyword evidence="3" id="KW-1185">Reference proteome</keyword>
<dbReference type="EMBL" id="MU150229">
    <property type="protein sequence ID" value="KAF9469538.1"/>
    <property type="molecule type" value="Genomic_DNA"/>
</dbReference>
<feature type="compositionally biased region" description="Basic residues" evidence="1">
    <location>
        <begin position="127"/>
        <end position="136"/>
    </location>
</feature>
<accession>A0A9P6CRF0</accession>
<dbReference type="PANTHER" id="PTHR40132">
    <property type="entry name" value="PRE-MRNA-SPLICING FACTOR 38B"/>
    <property type="match status" value="1"/>
</dbReference>
<feature type="compositionally biased region" description="Basic and acidic residues" evidence="1">
    <location>
        <begin position="99"/>
        <end position="126"/>
    </location>
</feature>
<reference evidence="2" key="1">
    <citation type="submission" date="2020-11" db="EMBL/GenBank/DDBJ databases">
        <authorList>
            <consortium name="DOE Joint Genome Institute"/>
            <person name="Ahrendt S."/>
            <person name="Riley R."/>
            <person name="Andreopoulos W."/>
            <person name="Labutti K."/>
            <person name="Pangilinan J."/>
            <person name="Ruiz-Duenas F.J."/>
            <person name="Barrasa J.M."/>
            <person name="Sanchez-Garcia M."/>
            <person name="Camarero S."/>
            <person name="Miyauchi S."/>
            <person name="Serrano A."/>
            <person name="Linde D."/>
            <person name="Babiker R."/>
            <person name="Drula E."/>
            <person name="Ayuso-Fernandez I."/>
            <person name="Pacheco R."/>
            <person name="Padilla G."/>
            <person name="Ferreira P."/>
            <person name="Barriuso J."/>
            <person name="Kellner H."/>
            <person name="Castanera R."/>
            <person name="Alfaro M."/>
            <person name="Ramirez L."/>
            <person name="Pisabarro A.G."/>
            <person name="Kuo A."/>
            <person name="Tritt A."/>
            <person name="Lipzen A."/>
            <person name="He G."/>
            <person name="Yan M."/>
            <person name="Ng V."/>
            <person name="Cullen D."/>
            <person name="Martin F."/>
            <person name="Rosso M.-N."/>
            <person name="Henrissat B."/>
            <person name="Hibbett D."/>
            <person name="Martinez A.T."/>
            <person name="Grigoriev I.V."/>
        </authorList>
    </citation>
    <scope>NUCLEOTIDE SEQUENCE</scope>
    <source>
        <strain evidence="2">CBS 247.69</strain>
    </source>
</reference>
<feature type="compositionally biased region" description="Basic and acidic residues" evidence="1">
    <location>
        <begin position="270"/>
        <end position="279"/>
    </location>
</feature>